<evidence type="ECO:0000256" key="2">
    <source>
        <dbReference type="ARBA" id="ARBA00022737"/>
    </source>
</evidence>
<dbReference type="Pfam" id="PF13639">
    <property type="entry name" value="zf-RING_2"/>
    <property type="match status" value="1"/>
</dbReference>
<feature type="repeat" description="ANK" evidence="6">
    <location>
        <begin position="212"/>
        <end position="234"/>
    </location>
</feature>
<keyword evidence="4" id="KW-0862">Zinc</keyword>
<dbReference type="PROSITE" id="PS50297">
    <property type="entry name" value="ANK_REP_REGION"/>
    <property type="match status" value="4"/>
</dbReference>
<feature type="region of interest" description="Disordered" evidence="8">
    <location>
        <begin position="743"/>
        <end position="796"/>
    </location>
</feature>
<dbReference type="Pfam" id="PF12796">
    <property type="entry name" value="Ank_2"/>
    <property type="match status" value="1"/>
</dbReference>
<dbReference type="InterPro" id="IPR001841">
    <property type="entry name" value="Znf_RING"/>
</dbReference>
<keyword evidence="12" id="KW-1185">Reference proteome</keyword>
<evidence type="ECO:0000259" key="9">
    <source>
        <dbReference type="PROSITE" id="PS50089"/>
    </source>
</evidence>
<protein>
    <submittedName>
        <fullName evidence="11">Uncharacterized protein</fullName>
    </submittedName>
</protein>
<evidence type="ECO:0000313" key="12">
    <source>
        <dbReference type="Proteomes" id="UP001213000"/>
    </source>
</evidence>
<evidence type="ECO:0000256" key="7">
    <source>
        <dbReference type="PROSITE-ProRule" id="PRU00175"/>
    </source>
</evidence>
<dbReference type="Pfam" id="PF13857">
    <property type="entry name" value="Ank_5"/>
    <property type="match status" value="1"/>
</dbReference>
<proteinExistence type="predicted"/>
<dbReference type="AlphaFoldDB" id="A0AAD5YUV1"/>
<dbReference type="CDD" id="cd16489">
    <property type="entry name" value="mRING-CH-C4HC2H_ZNRF"/>
    <property type="match status" value="1"/>
</dbReference>
<keyword evidence="1" id="KW-0479">Metal-binding</keyword>
<dbReference type="Proteomes" id="UP001213000">
    <property type="component" value="Unassembled WGS sequence"/>
</dbReference>
<dbReference type="Pfam" id="PF00023">
    <property type="entry name" value="Ank"/>
    <property type="match status" value="1"/>
</dbReference>
<feature type="compositionally biased region" description="Acidic residues" evidence="8">
    <location>
        <begin position="743"/>
        <end position="753"/>
    </location>
</feature>
<evidence type="ECO:0000256" key="1">
    <source>
        <dbReference type="ARBA" id="ARBA00022723"/>
    </source>
</evidence>
<feature type="compositionally biased region" description="Acidic residues" evidence="8">
    <location>
        <begin position="59"/>
        <end position="70"/>
    </location>
</feature>
<dbReference type="InterPro" id="IPR013083">
    <property type="entry name" value="Znf_RING/FYVE/PHD"/>
</dbReference>
<dbReference type="PROSITE" id="PS50088">
    <property type="entry name" value="ANK_REPEAT"/>
    <property type="match status" value="4"/>
</dbReference>
<dbReference type="EMBL" id="JANIEX010000106">
    <property type="protein sequence ID" value="KAJ3573339.1"/>
    <property type="molecule type" value="Genomic_DNA"/>
</dbReference>
<evidence type="ECO:0000256" key="6">
    <source>
        <dbReference type="PROSITE-ProRule" id="PRU00023"/>
    </source>
</evidence>
<gene>
    <name evidence="11" type="ORF">NP233_g2492</name>
</gene>
<feature type="repeat" description="ANK" evidence="6">
    <location>
        <begin position="279"/>
        <end position="303"/>
    </location>
</feature>
<evidence type="ECO:0000256" key="5">
    <source>
        <dbReference type="ARBA" id="ARBA00023043"/>
    </source>
</evidence>
<sequence>MLDPLRQDTEPLPVIEETSDSHVATTENSDSDEDWENERKTLAHGKREVSQLPISEDSKENEDGDEEEFGEFVYPGTSAVTQVEPMSSSTISEVALGETPLTGRVESNQVPESEHEQARAPSPPHETLHPPIIVATPPTCYSPSSTLAPEAMTFSLSAPLPPPSLPSPAQLESLCAAASSGDLPLLKRLFVHAVESNAVQQFSLANDASTRTGFTALHAASSRGHLDIVQWLIEDCGAMPDLEDREGETALHKAALNGHMSVVRYLVPHKADVHARDADGWTALHNASSKGYLDIVKYLCEKGGATAPVEGVPGVDIRSKDGWTPLMNAASKGHLPIVLYLLSKQGANPLIRNKWGETAYDAAAAVFEVWICEVLQQSEAERWRGTTTPYNPLLVHTTLPLILYEYQRLDLRLKTVATSGGRPRFSASGLGKRGRRAPYELKLPRPDEDTGVRLVAASRGGVQLPLRDAPWDIPRPVNVDRPAPDITERSHFWLSDWTLDVTHPGVDAEEGWQYAQSFDDPDERWTGERSSQLERILTGSGVVAAGFGGSSSRNASLSSPIPGRIAPTWVRRRRWVRIMRRRLDIPPLPYLEPDGVMYHLDSDGTLIPYVEEQQQEGGESEGQELGAMSSTFFSSAQDYVGRARYLVGNSHHDDEETNSISAIDVRRVIAKLERATEELRTGILSEYIHTHADLVFDKKTQGDEDVDRRRQAEVLLNTYSRELERRRLAAGAQGLILTGLDDDQYEEDDVSSEEEFRYPSATPEGTRPTSRASHQTDYSSRPGVSRAPTDLTPQLSQAPEFRVPTREAPQKVITPHWTPPTPHQLTAQWERDDQVNHCRDCHRKFTFLLRRHVSLNYQCGRIFCDRCSTFRVLLDPADIIHDPTGPEPTGSSSSQRVCHTCYEEVIAGVPNRLTNRGHAIERIVVDQERLSVPGSLTRRESSSQLSDLADCPVCNQNLDDVGDAVEQEEHVRQCLEGGSGQGPSAARYLVYRLPAESTLLGVECVICLEEFVKGSTVARLSCFCSFHNACLSSWLQRGKSCPVHAR</sequence>
<dbReference type="CDD" id="cd00065">
    <property type="entry name" value="FYVE_like_SF"/>
    <property type="match status" value="1"/>
</dbReference>
<dbReference type="SUPFAM" id="SSF57903">
    <property type="entry name" value="FYVE/PHD zinc finger"/>
    <property type="match status" value="1"/>
</dbReference>
<dbReference type="PANTHER" id="PTHR24171:SF10">
    <property type="entry name" value="ANKYRIN REPEAT DOMAIN-CONTAINING PROTEIN 29-LIKE"/>
    <property type="match status" value="1"/>
</dbReference>
<reference evidence="11" key="1">
    <citation type="submission" date="2022-07" db="EMBL/GenBank/DDBJ databases">
        <title>Genome Sequence of Leucocoprinus birnbaumii.</title>
        <authorList>
            <person name="Buettner E."/>
        </authorList>
    </citation>
    <scope>NUCLEOTIDE SEQUENCE</scope>
    <source>
        <strain evidence="11">VT141</strain>
    </source>
</reference>
<dbReference type="SMART" id="SM00184">
    <property type="entry name" value="RING"/>
    <property type="match status" value="2"/>
</dbReference>
<dbReference type="GO" id="GO:0008270">
    <property type="term" value="F:zinc ion binding"/>
    <property type="evidence" value="ECO:0007669"/>
    <property type="project" value="UniProtKB-KW"/>
</dbReference>
<name>A0AAD5YUV1_9AGAR</name>
<dbReference type="PROSITE" id="PS50089">
    <property type="entry name" value="ZF_RING_2"/>
    <property type="match status" value="1"/>
</dbReference>
<dbReference type="InterPro" id="IPR002110">
    <property type="entry name" value="Ankyrin_rpt"/>
</dbReference>
<dbReference type="InterPro" id="IPR000306">
    <property type="entry name" value="Znf_FYVE"/>
</dbReference>
<accession>A0AAD5YUV1</accession>
<evidence type="ECO:0000256" key="3">
    <source>
        <dbReference type="ARBA" id="ARBA00022771"/>
    </source>
</evidence>
<dbReference type="SMART" id="SM00064">
    <property type="entry name" value="FYVE"/>
    <property type="match status" value="1"/>
</dbReference>
<dbReference type="Gene3D" id="1.25.40.20">
    <property type="entry name" value="Ankyrin repeat-containing domain"/>
    <property type="match status" value="2"/>
</dbReference>
<dbReference type="InterPro" id="IPR036770">
    <property type="entry name" value="Ankyrin_rpt-contain_sf"/>
</dbReference>
<feature type="repeat" description="ANK" evidence="6">
    <location>
        <begin position="321"/>
        <end position="354"/>
    </location>
</feature>
<dbReference type="SUPFAM" id="SSF48403">
    <property type="entry name" value="Ankyrin repeat"/>
    <property type="match status" value="1"/>
</dbReference>
<feature type="compositionally biased region" description="Polar residues" evidence="8">
    <location>
        <begin position="767"/>
        <end position="779"/>
    </location>
</feature>
<keyword evidence="5 6" id="KW-0040">ANK repeat</keyword>
<dbReference type="InterPro" id="IPR011011">
    <property type="entry name" value="Znf_FYVE_PHD"/>
</dbReference>
<feature type="compositionally biased region" description="Polar residues" evidence="8">
    <location>
        <begin position="78"/>
        <end position="92"/>
    </location>
</feature>
<keyword evidence="3 7" id="KW-0863">Zinc-finger</keyword>
<keyword evidence="2" id="KW-0677">Repeat</keyword>
<evidence type="ECO:0000256" key="4">
    <source>
        <dbReference type="ARBA" id="ARBA00022833"/>
    </source>
</evidence>
<dbReference type="PANTHER" id="PTHR24171">
    <property type="entry name" value="ANKYRIN REPEAT DOMAIN-CONTAINING PROTEIN 39-RELATED"/>
    <property type="match status" value="1"/>
</dbReference>
<dbReference type="InterPro" id="IPR017455">
    <property type="entry name" value="Znf_FYVE-rel"/>
</dbReference>
<feature type="repeat" description="ANK" evidence="6">
    <location>
        <begin position="246"/>
        <end position="278"/>
    </location>
</feature>
<dbReference type="Pfam" id="PF01363">
    <property type="entry name" value="FYVE"/>
    <property type="match status" value="1"/>
</dbReference>
<dbReference type="SUPFAM" id="SSF57850">
    <property type="entry name" value="RING/U-box"/>
    <property type="match status" value="1"/>
</dbReference>
<feature type="region of interest" description="Disordered" evidence="8">
    <location>
        <begin position="1"/>
        <end position="129"/>
    </location>
</feature>
<feature type="domain" description="RING-type" evidence="9">
    <location>
        <begin position="1004"/>
        <end position="1044"/>
    </location>
</feature>
<comment type="caution">
    <text evidence="11">The sequence shown here is derived from an EMBL/GenBank/DDBJ whole genome shotgun (WGS) entry which is preliminary data.</text>
</comment>
<evidence type="ECO:0000313" key="11">
    <source>
        <dbReference type="EMBL" id="KAJ3573339.1"/>
    </source>
</evidence>
<dbReference type="PRINTS" id="PR01415">
    <property type="entry name" value="ANKYRIN"/>
</dbReference>
<dbReference type="PROSITE" id="PS50178">
    <property type="entry name" value="ZF_FYVE"/>
    <property type="match status" value="1"/>
</dbReference>
<organism evidence="11 12">
    <name type="scientific">Leucocoprinus birnbaumii</name>
    <dbReference type="NCBI Taxonomy" id="56174"/>
    <lineage>
        <taxon>Eukaryota</taxon>
        <taxon>Fungi</taxon>
        <taxon>Dikarya</taxon>
        <taxon>Basidiomycota</taxon>
        <taxon>Agaricomycotina</taxon>
        <taxon>Agaricomycetes</taxon>
        <taxon>Agaricomycetidae</taxon>
        <taxon>Agaricales</taxon>
        <taxon>Agaricineae</taxon>
        <taxon>Agaricaceae</taxon>
        <taxon>Leucocoprinus</taxon>
    </lineage>
</organism>
<evidence type="ECO:0000259" key="10">
    <source>
        <dbReference type="PROSITE" id="PS50178"/>
    </source>
</evidence>
<feature type="compositionally biased region" description="Basic and acidic residues" evidence="8">
    <location>
        <begin position="37"/>
        <end position="49"/>
    </location>
</feature>
<dbReference type="Gene3D" id="3.30.40.10">
    <property type="entry name" value="Zinc/RING finger domain, C3HC4 (zinc finger)"/>
    <property type="match status" value="2"/>
</dbReference>
<feature type="domain" description="FYVE-type" evidence="10">
    <location>
        <begin position="832"/>
        <end position="906"/>
    </location>
</feature>
<evidence type="ECO:0000256" key="8">
    <source>
        <dbReference type="SAM" id="MobiDB-lite"/>
    </source>
</evidence>
<dbReference type="SMART" id="SM00248">
    <property type="entry name" value="ANK"/>
    <property type="match status" value="4"/>
</dbReference>